<gene>
    <name evidence="2" type="ORF">ZEAMMB73_Zm00001d032875</name>
</gene>
<dbReference type="PANTHER" id="PTHR48036">
    <property type="entry name" value="SPLICING FACTOR (PAD-1), PUTATIVE (AFU_ORTHOLOGUE AFUA_1G15810)-RELATED"/>
    <property type="match status" value="1"/>
</dbReference>
<organism evidence="2">
    <name type="scientific">Zea mays</name>
    <name type="common">Maize</name>
    <dbReference type="NCBI Taxonomy" id="4577"/>
    <lineage>
        <taxon>Eukaryota</taxon>
        <taxon>Viridiplantae</taxon>
        <taxon>Streptophyta</taxon>
        <taxon>Embryophyta</taxon>
        <taxon>Tracheophyta</taxon>
        <taxon>Spermatophyta</taxon>
        <taxon>Magnoliopsida</taxon>
        <taxon>Liliopsida</taxon>
        <taxon>Poales</taxon>
        <taxon>Poaceae</taxon>
        <taxon>PACMAD clade</taxon>
        <taxon>Panicoideae</taxon>
        <taxon>Andropogonodae</taxon>
        <taxon>Andropogoneae</taxon>
        <taxon>Tripsacinae</taxon>
        <taxon>Zea</taxon>
    </lineage>
</organism>
<dbReference type="CDD" id="cd12284">
    <property type="entry name" value="RRM2_RBM23_RBM39"/>
    <property type="match status" value="1"/>
</dbReference>
<sequence length="224" mass="24582">MDRNSRRSKGVGYIEFYDVMSVPMAIALSGQPLLGQAVMVKPSEAEKNLVQSNATSGGAASGGARKLYVGNLHSNITEDQLRQVFEPFGQVELVQLPVDPMTGLCKGYGFIQFARLEDAKAAQSLNGQLDIAGRVIKVSAVTDHVGMQASGATTGDLDDDEGGGLVGQLIWFNMLDNLINWDFYAFSKFLYFDFWANWQNRGFNLAHILQTEPSQFSEVPLHIQ</sequence>
<dbReference type="EMBL" id="CM007647">
    <property type="protein sequence ID" value="ONM06273.1"/>
    <property type="molecule type" value="Genomic_DNA"/>
</dbReference>
<dbReference type="SMART" id="SM00360">
    <property type="entry name" value="RRM"/>
    <property type="match status" value="1"/>
</dbReference>
<dbReference type="FunFam" id="3.30.70.330:FF:000263">
    <property type="entry name" value="Splicing factor CC1-like"/>
    <property type="match status" value="1"/>
</dbReference>
<protein>
    <submittedName>
        <fullName evidence="2">Splicing factor CC1-like</fullName>
    </submittedName>
</protein>
<dbReference type="GO" id="GO:0005634">
    <property type="term" value="C:nucleus"/>
    <property type="evidence" value="ECO:0007669"/>
    <property type="project" value="InterPro"/>
</dbReference>
<accession>A0A1D6KUN5</accession>
<dbReference type="InterPro" id="IPR006509">
    <property type="entry name" value="RBM39_SF"/>
</dbReference>
<dbReference type="GO" id="GO:0006397">
    <property type="term" value="P:mRNA processing"/>
    <property type="evidence" value="ECO:0007669"/>
    <property type="project" value="InterPro"/>
</dbReference>
<evidence type="ECO:0000313" key="2">
    <source>
        <dbReference type="EMBL" id="ONM06273.1"/>
    </source>
</evidence>
<dbReference type="PROSITE" id="PS50102">
    <property type="entry name" value="RRM"/>
    <property type="match status" value="1"/>
</dbReference>
<dbReference type="InterPro" id="IPR000504">
    <property type="entry name" value="RRM_dom"/>
</dbReference>
<name>A0A1D6KUN5_MAIZE</name>
<dbReference type="SUPFAM" id="SSF54928">
    <property type="entry name" value="RNA-binding domain, RBD"/>
    <property type="match status" value="2"/>
</dbReference>
<dbReference type="InterPro" id="IPR012677">
    <property type="entry name" value="Nucleotide-bd_a/b_plait_sf"/>
</dbReference>
<evidence type="ECO:0000256" key="1">
    <source>
        <dbReference type="PROSITE-ProRule" id="PRU00176"/>
    </source>
</evidence>
<reference evidence="2" key="1">
    <citation type="submission" date="2015-12" db="EMBL/GenBank/DDBJ databases">
        <title>Update maize B73 reference genome by single molecule sequencing technologies.</title>
        <authorList>
            <consortium name="Maize Genome Sequencing Project"/>
            <person name="Ware D."/>
        </authorList>
    </citation>
    <scope>NUCLEOTIDE SEQUENCE [LARGE SCALE GENOMIC DNA]</scope>
    <source>
        <tissue evidence="2">Seedling</tissue>
    </source>
</reference>
<dbReference type="InterPro" id="IPR035979">
    <property type="entry name" value="RBD_domain_sf"/>
</dbReference>
<dbReference type="GO" id="GO:0003723">
    <property type="term" value="F:RNA binding"/>
    <property type="evidence" value="ECO:0007669"/>
    <property type="project" value="UniProtKB-UniRule"/>
</dbReference>
<dbReference type="Pfam" id="PF00076">
    <property type="entry name" value="RRM_1"/>
    <property type="match status" value="1"/>
</dbReference>
<dbReference type="Gene3D" id="3.30.70.330">
    <property type="match status" value="2"/>
</dbReference>
<keyword evidence="1" id="KW-0694">RNA-binding</keyword>
<proteinExistence type="predicted"/>
<dbReference type="AlphaFoldDB" id="A0A1D6KUN5"/>